<reference evidence="1" key="1">
    <citation type="submission" date="2017-09" db="EMBL/GenBank/DDBJ databases">
        <title>Polyketide synthases of a Diaporthe helianthi virulent isolate.</title>
        <authorList>
            <person name="Baroncelli R."/>
        </authorList>
    </citation>
    <scope>NUCLEOTIDE SEQUENCE [LARGE SCALE GENOMIC DNA]</scope>
    <source>
        <strain evidence="1">7/96</strain>
    </source>
</reference>
<protein>
    <submittedName>
        <fullName evidence="1">Uncharacterized protein</fullName>
    </submittedName>
</protein>
<proteinExistence type="predicted"/>
<dbReference type="EMBL" id="MAVT02000217">
    <property type="protein sequence ID" value="POS78044.1"/>
    <property type="molecule type" value="Genomic_DNA"/>
</dbReference>
<dbReference type="Proteomes" id="UP000094444">
    <property type="component" value="Unassembled WGS sequence"/>
</dbReference>
<name>A0A2P5I6D0_DIAHE</name>
<keyword evidence="2" id="KW-1185">Reference proteome</keyword>
<dbReference type="InParanoid" id="A0A2P5I6D0"/>
<gene>
    <name evidence="1" type="ORF">DHEL01_v203559</name>
</gene>
<accession>A0A2P5I6D0</accession>
<organism evidence="1 2">
    <name type="scientific">Diaporthe helianthi</name>
    <dbReference type="NCBI Taxonomy" id="158607"/>
    <lineage>
        <taxon>Eukaryota</taxon>
        <taxon>Fungi</taxon>
        <taxon>Dikarya</taxon>
        <taxon>Ascomycota</taxon>
        <taxon>Pezizomycotina</taxon>
        <taxon>Sordariomycetes</taxon>
        <taxon>Sordariomycetidae</taxon>
        <taxon>Diaporthales</taxon>
        <taxon>Diaporthaceae</taxon>
        <taxon>Diaporthe</taxon>
    </lineage>
</organism>
<comment type="caution">
    <text evidence="1">The sequence shown here is derived from an EMBL/GenBank/DDBJ whole genome shotgun (WGS) entry which is preliminary data.</text>
</comment>
<dbReference type="OrthoDB" id="5346581at2759"/>
<evidence type="ECO:0000313" key="1">
    <source>
        <dbReference type="EMBL" id="POS78044.1"/>
    </source>
</evidence>
<dbReference type="AlphaFoldDB" id="A0A2P5I6D0"/>
<sequence length="272" mass="31510">MTNVLATDLAKLTFAQLVDGLPLWDIAIDLSSQRHSSEEPVYKHKELCPGAMEKARAFHQKFNPLRLEIRSDALNRYQAVPVGSKSSKLPLIELIAVAVHALAVQVFKEKKPTAFLLWRSYDTLEQYPDGVANVAAYWAEDRIFGGVVLFGRGKSGKEQNGVWFHSHRHGVTKHVYALREGQIASLTHFLESDNKEEASLCCPFPILADRESVRRDYRLSMPKYKIYRDPWERKMLYTSYHWYLHYSADCREFEVDPIERPEWNRFMESDSD</sequence>
<evidence type="ECO:0000313" key="2">
    <source>
        <dbReference type="Proteomes" id="UP000094444"/>
    </source>
</evidence>